<keyword evidence="5 8" id="KW-0812">Transmembrane</keyword>
<dbReference type="RefSeq" id="WP_092060568.1">
    <property type="nucleotide sequence ID" value="NZ_FOJU01000001.1"/>
</dbReference>
<evidence type="ECO:0000256" key="6">
    <source>
        <dbReference type="ARBA" id="ARBA00022989"/>
    </source>
</evidence>
<accession>A0A1I0VJP2</accession>
<dbReference type="Gene3D" id="1.20.1250.20">
    <property type="entry name" value="MFS general substrate transporter like domains"/>
    <property type="match status" value="1"/>
</dbReference>
<keyword evidence="7 8" id="KW-0472">Membrane</keyword>
<evidence type="ECO:0000256" key="2">
    <source>
        <dbReference type="ARBA" id="ARBA00008335"/>
    </source>
</evidence>
<dbReference type="AlphaFoldDB" id="A0A1I0VJP2"/>
<comment type="subcellular location">
    <subcellularLocation>
        <location evidence="1">Cell membrane</location>
        <topology evidence="1">Multi-pass membrane protein</topology>
    </subcellularLocation>
</comment>
<feature type="transmembrane region" description="Helical" evidence="8">
    <location>
        <begin position="340"/>
        <end position="362"/>
    </location>
</feature>
<feature type="transmembrane region" description="Helical" evidence="8">
    <location>
        <begin position="220"/>
        <end position="242"/>
    </location>
</feature>
<dbReference type="GO" id="GO:0022857">
    <property type="term" value="F:transmembrane transporter activity"/>
    <property type="evidence" value="ECO:0007669"/>
    <property type="project" value="InterPro"/>
</dbReference>
<dbReference type="STRING" id="871651.SAMN05421688_0680"/>
<evidence type="ECO:0000313" key="11">
    <source>
        <dbReference type="Proteomes" id="UP000198796"/>
    </source>
</evidence>
<reference evidence="10 11" key="1">
    <citation type="submission" date="2016-10" db="EMBL/GenBank/DDBJ databases">
        <authorList>
            <person name="de Groot N.N."/>
        </authorList>
    </citation>
    <scope>NUCLEOTIDE SEQUENCE [LARGE SCALE GENOMIC DNA]</scope>
    <source>
        <strain evidence="10 11">DSM 29316</strain>
    </source>
</reference>
<feature type="transmembrane region" description="Helical" evidence="8">
    <location>
        <begin position="279"/>
        <end position="297"/>
    </location>
</feature>
<evidence type="ECO:0000256" key="8">
    <source>
        <dbReference type="SAM" id="Phobius"/>
    </source>
</evidence>
<keyword evidence="3" id="KW-0813">Transport</keyword>
<dbReference type="Proteomes" id="UP000198796">
    <property type="component" value="Unassembled WGS sequence"/>
</dbReference>
<proteinExistence type="inferred from homology"/>
<keyword evidence="11" id="KW-1185">Reference proteome</keyword>
<feature type="domain" description="Major facilitator superfamily (MFS) profile" evidence="9">
    <location>
        <begin position="14"/>
        <end position="391"/>
    </location>
</feature>
<sequence>MSLSVAPDRSRPLLILLVWLAGLGAAAQFGKVAVALHVWGAQYPVSPSGLGFIVSSVGLCGLVFGVAAGVIVDRFGLRRSIVLGLATGGLLSLLQASLPPYPVLIGLRLVEGAAHLLIVVAGPVLMSAHASERARPAAMTLWSTFFGVSYMLVAFISVPVVARFGPGGLLVGHGIYMLVMAAILWRAMPVPIPRERAPALTVSEWVEVHRRIYRSPWISAPGLGFVFYTLMYVAALAFLPGFVSEPIRPAMASVMPLASIALSLTAGIFVLRFLEPIRVVQLGFALVAMSTIPLLLADTDKGFFLAAVLLMSVSAFCAGGSFASLASLNTDLTDRAHATGALAQMGNVGTSTGAPILAWLIATYGLNGFVGFTLFLSLAGILMHGWLARRRRLSTFRG</sequence>
<evidence type="ECO:0000313" key="10">
    <source>
        <dbReference type="EMBL" id="SFA76247.1"/>
    </source>
</evidence>
<evidence type="ECO:0000256" key="5">
    <source>
        <dbReference type="ARBA" id="ARBA00022692"/>
    </source>
</evidence>
<comment type="similarity">
    <text evidence="2">Belongs to the major facilitator superfamily.</text>
</comment>
<dbReference type="PROSITE" id="PS50850">
    <property type="entry name" value="MFS"/>
    <property type="match status" value="1"/>
</dbReference>
<dbReference type="SUPFAM" id="SSF103473">
    <property type="entry name" value="MFS general substrate transporter"/>
    <property type="match status" value="1"/>
</dbReference>
<feature type="transmembrane region" description="Helical" evidence="8">
    <location>
        <begin position="138"/>
        <end position="162"/>
    </location>
</feature>
<dbReference type="GO" id="GO:0005886">
    <property type="term" value="C:plasma membrane"/>
    <property type="evidence" value="ECO:0007669"/>
    <property type="project" value="UniProtKB-SubCell"/>
</dbReference>
<evidence type="ECO:0000256" key="1">
    <source>
        <dbReference type="ARBA" id="ARBA00004651"/>
    </source>
</evidence>
<keyword evidence="4" id="KW-1003">Cell membrane</keyword>
<name>A0A1I0VJP2_9RHOB</name>
<evidence type="ECO:0000256" key="4">
    <source>
        <dbReference type="ARBA" id="ARBA00022475"/>
    </source>
</evidence>
<gene>
    <name evidence="10" type="ORF">SAMN05421688_0680</name>
</gene>
<dbReference type="InterPro" id="IPR020846">
    <property type="entry name" value="MFS_dom"/>
</dbReference>
<evidence type="ECO:0000259" key="9">
    <source>
        <dbReference type="PROSITE" id="PS50850"/>
    </source>
</evidence>
<dbReference type="OrthoDB" id="6095882at2"/>
<organism evidence="10 11">
    <name type="scientific">Poseidonocella pacifica</name>
    <dbReference type="NCBI Taxonomy" id="871651"/>
    <lineage>
        <taxon>Bacteria</taxon>
        <taxon>Pseudomonadati</taxon>
        <taxon>Pseudomonadota</taxon>
        <taxon>Alphaproteobacteria</taxon>
        <taxon>Rhodobacterales</taxon>
        <taxon>Roseobacteraceae</taxon>
        <taxon>Poseidonocella</taxon>
    </lineage>
</organism>
<feature type="transmembrane region" description="Helical" evidence="8">
    <location>
        <begin position="168"/>
        <end position="187"/>
    </location>
</feature>
<dbReference type="PANTHER" id="PTHR43271">
    <property type="entry name" value="BLL2771 PROTEIN"/>
    <property type="match status" value="1"/>
</dbReference>
<dbReference type="InterPro" id="IPR036259">
    <property type="entry name" value="MFS_trans_sf"/>
</dbReference>
<feature type="transmembrane region" description="Helical" evidence="8">
    <location>
        <begin position="50"/>
        <end position="72"/>
    </location>
</feature>
<dbReference type="PANTHER" id="PTHR43271:SF2">
    <property type="entry name" value="BLL2771 PROTEIN"/>
    <property type="match status" value="1"/>
</dbReference>
<feature type="transmembrane region" description="Helical" evidence="8">
    <location>
        <begin position="368"/>
        <end position="388"/>
    </location>
</feature>
<keyword evidence="6 8" id="KW-1133">Transmembrane helix</keyword>
<dbReference type="EMBL" id="FOJU01000001">
    <property type="protein sequence ID" value="SFA76247.1"/>
    <property type="molecule type" value="Genomic_DNA"/>
</dbReference>
<feature type="transmembrane region" description="Helical" evidence="8">
    <location>
        <begin position="104"/>
        <end position="126"/>
    </location>
</feature>
<evidence type="ECO:0000256" key="3">
    <source>
        <dbReference type="ARBA" id="ARBA00022448"/>
    </source>
</evidence>
<protein>
    <submittedName>
        <fullName evidence="10">Cyanate permease</fullName>
    </submittedName>
</protein>
<evidence type="ECO:0000256" key="7">
    <source>
        <dbReference type="ARBA" id="ARBA00023136"/>
    </source>
</evidence>
<dbReference type="InterPro" id="IPR011701">
    <property type="entry name" value="MFS"/>
</dbReference>
<feature type="transmembrane region" description="Helical" evidence="8">
    <location>
        <begin position="303"/>
        <end position="328"/>
    </location>
</feature>
<feature type="transmembrane region" description="Helical" evidence="8">
    <location>
        <begin position="81"/>
        <end position="98"/>
    </location>
</feature>
<dbReference type="Pfam" id="PF07690">
    <property type="entry name" value="MFS_1"/>
    <property type="match status" value="1"/>
</dbReference>
<feature type="transmembrane region" description="Helical" evidence="8">
    <location>
        <begin position="254"/>
        <end position="274"/>
    </location>
</feature>